<organism evidence="2 3">
    <name type="scientific">Streptomyces boncukensis</name>
    <dbReference type="NCBI Taxonomy" id="2711219"/>
    <lineage>
        <taxon>Bacteria</taxon>
        <taxon>Bacillati</taxon>
        <taxon>Actinomycetota</taxon>
        <taxon>Actinomycetes</taxon>
        <taxon>Kitasatosporales</taxon>
        <taxon>Streptomycetaceae</taxon>
        <taxon>Streptomyces</taxon>
    </lineage>
</organism>
<dbReference type="SUPFAM" id="SSF55781">
    <property type="entry name" value="GAF domain-like"/>
    <property type="match status" value="1"/>
</dbReference>
<gene>
    <name evidence="2" type="ORF">G5C65_26845</name>
</gene>
<feature type="non-terminal residue" evidence="2">
    <location>
        <position position="245"/>
    </location>
</feature>
<comment type="caution">
    <text evidence="2">The sequence shown here is derived from an EMBL/GenBank/DDBJ whole genome shotgun (WGS) entry which is preliminary data.</text>
</comment>
<proteinExistence type="predicted"/>
<protein>
    <submittedName>
        <fullName evidence="2">GAF domain-containing protein</fullName>
    </submittedName>
</protein>
<evidence type="ECO:0000313" key="2">
    <source>
        <dbReference type="EMBL" id="NGO71902.1"/>
    </source>
</evidence>
<dbReference type="Pfam" id="PF01590">
    <property type="entry name" value="GAF"/>
    <property type="match status" value="1"/>
</dbReference>
<dbReference type="Proteomes" id="UP000477722">
    <property type="component" value="Unassembled WGS sequence"/>
</dbReference>
<evidence type="ECO:0000259" key="1">
    <source>
        <dbReference type="SMART" id="SM00065"/>
    </source>
</evidence>
<accession>A0A6G4X438</accession>
<dbReference type="InterPro" id="IPR029016">
    <property type="entry name" value="GAF-like_dom_sf"/>
</dbReference>
<dbReference type="InterPro" id="IPR003018">
    <property type="entry name" value="GAF"/>
</dbReference>
<feature type="domain" description="GAF" evidence="1">
    <location>
        <begin position="27"/>
        <end position="181"/>
    </location>
</feature>
<evidence type="ECO:0000313" key="3">
    <source>
        <dbReference type="Proteomes" id="UP000477722"/>
    </source>
</evidence>
<dbReference type="SMART" id="SM00065">
    <property type="entry name" value="GAF"/>
    <property type="match status" value="1"/>
</dbReference>
<sequence length="245" mass="25480">MPAPDPAERLSQVLDAMVSIGSGPGPDLHTTLSHIVQTAARVVDCRYAALGVLADDADGADERGLKEFVTAGMSPEQIARIDRFPDGTHGLLAAVLRADEPLRLPDLTLDARFEGFPARHPPMHSFLGIPVRVGGELFGNLYLTEKRTAPGFTDEDVRVIRILATEAGIAIGNARLREAARIRERWIDGSAAVTTALLAGDPGNALDVVAEQARRLAGAAAGLVLLPTRLPGDPGGPGGAGGPGG</sequence>
<dbReference type="RefSeq" id="WP_165301525.1">
    <property type="nucleotide sequence ID" value="NZ_JAAKZZ010000368.1"/>
</dbReference>
<dbReference type="EMBL" id="JAAKZZ010000368">
    <property type="protein sequence ID" value="NGO71902.1"/>
    <property type="molecule type" value="Genomic_DNA"/>
</dbReference>
<keyword evidence="3" id="KW-1185">Reference proteome</keyword>
<name>A0A6G4X438_9ACTN</name>
<reference evidence="2 3" key="1">
    <citation type="submission" date="2020-02" db="EMBL/GenBank/DDBJ databases">
        <title>Whole-genome analyses of novel actinobacteria.</title>
        <authorList>
            <person name="Sahin N."/>
            <person name="Tatar D."/>
        </authorList>
    </citation>
    <scope>NUCLEOTIDE SEQUENCE [LARGE SCALE GENOMIC DNA]</scope>
    <source>
        <strain evidence="2 3">SB3404</strain>
    </source>
</reference>
<dbReference type="Gene3D" id="3.30.450.40">
    <property type="match status" value="1"/>
</dbReference>
<dbReference type="AlphaFoldDB" id="A0A6G4X438"/>